<dbReference type="Pfam" id="PF09588">
    <property type="entry name" value="YqaJ"/>
    <property type="match status" value="1"/>
</dbReference>
<accession>A0AAW1HFP2</accession>
<protein>
    <submittedName>
        <fullName evidence="2">YqaJ-like viral recombinase domain</fullName>
    </submittedName>
</protein>
<sequence>MQVTEEGRNHIALKSVGQFDNSLYETHRHHRLTSSLFGKIIKRKNYTPCHRHIVDILYRSVPVTNDMSYGIVNEKVVLKKLQDEFGISATPSGLFVDLEYGFLATSPDELIDTDGLIEIKCLPSVSRAGAY</sequence>
<dbReference type="SUPFAM" id="SSF52980">
    <property type="entry name" value="Restriction endonuclease-like"/>
    <property type="match status" value="1"/>
</dbReference>
<evidence type="ECO:0000313" key="2">
    <source>
        <dbReference type="EMBL" id="KAK9675170.1"/>
    </source>
</evidence>
<reference evidence="2 3" key="1">
    <citation type="journal article" date="2024" name="BMC Genomics">
        <title>De novo assembly and annotation of Popillia japonica's genome with initial clues to its potential as an invasive pest.</title>
        <authorList>
            <person name="Cucini C."/>
            <person name="Boschi S."/>
            <person name="Funari R."/>
            <person name="Cardaioli E."/>
            <person name="Iannotti N."/>
            <person name="Marturano G."/>
            <person name="Paoli F."/>
            <person name="Bruttini M."/>
            <person name="Carapelli A."/>
            <person name="Frati F."/>
            <person name="Nardi F."/>
        </authorList>
    </citation>
    <scope>NUCLEOTIDE SEQUENCE [LARGE SCALE GENOMIC DNA]</scope>
    <source>
        <strain evidence="2">DMR45628</strain>
    </source>
</reference>
<proteinExistence type="predicted"/>
<dbReference type="Proteomes" id="UP001458880">
    <property type="component" value="Unassembled WGS sequence"/>
</dbReference>
<evidence type="ECO:0000259" key="1">
    <source>
        <dbReference type="Pfam" id="PF09588"/>
    </source>
</evidence>
<evidence type="ECO:0000313" key="3">
    <source>
        <dbReference type="Proteomes" id="UP001458880"/>
    </source>
</evidence>
<dbReference type="InterPro" id="IPR011604">
    <property type="entry name" value="PDDEXK-like_dom_sf"/>
</dbReference>
<dbReference type="EMBL" id="JASPKY010001234">
    <property type="protein sequence ID" value="KAK9675170.1"/>
    <property type="molecule type" value="Genomic_DNA"/>
</dbReference>
<gene>
    <name evidence="2" type="ORF">QE152_g40588</name>
</gene>
<dbReference type="PANTHER" id="PTHR46609:SF8">
    <property type="entry name" value="YQAJ VIRAL RECOMBINASE DOMAIN-CONTAINING PROTEIN"/>
    <property type="match status" value="1"/>
</dbReference>
<dbReference type="PANTHER" id="PTHR46609">
    <property type="entry name" value="EXONUCLEASE, PHAGE-TYPE/RECB, C-TERMINAL DOMAIN-CONTAINING PROTEIN"/>
    <property type="match status" value="1"/>
</dbReference>
<dbReference type="Gene3D" id="3.90.320.10">
    <property type="match status" value="1"/>
</dbReference>
<feature type="domain" description="YqaJ viral recombinase" evidence="1">
    <location>
        <begin position="24"/>
        <end position="124"/>
    </location>
</feature>
<dbReference type="InterPro" id="IPR011335">
    <property type="entry name" value="Restrct_endonuc-II-like"/>
</dbReference>
<dbReference type="GO" id="GO:0006281">
    <property type="term" value="P:DNA repair"/>
    <property type="evidence" value="ECO:0007669"/>
    <property type="project" value="UniProtKB-ARBA"/>
</dbReference>
<name>A0AAW1HFP2_POPJA</name>
<keyword evidence="3" id="KW-1185">Reference proteome</keyword>
<organism evidence="2 3">
    <name type="scientific">Popillia japonica</name>
    <name type="common">Japanese beetle</name>
    <dbReference type="NCBI Taxonomy" id="7064"/>
    <lineage>
        <taxon>Eukaryota</taxon>
        <taxon>Metazoa</taxon>
        <taxon>Ecdysozoa</taxon>
        <taxon>Arthropoda</taxon>
        <taxon>Hexapoda</taxon>
        <taxon>Insecta</taxon>
        <taxon>Pterygota</taxon>
        <taxon>Neoptera</taxon>
        <taxon>Endopterygota</taxon>
        <taxon>Coleoptera</taxon>
        <taxon>Polyphaga</taxon>
        <taxon>Scarabaeiformia</taxon>
        <taxon>Scarabaeidae</taxon>
        <taxon>Rutelinae</taxon>
        <taxon>Popillia</taxon>
    </lineage>
</organism>
<dbReference type="InterPro" id="IPR051703">
    <property type="entry name" value="NF-kappa-B_Signaling_Reg"/>
</dbReference>
<comment type="caution">
    <text evidence="2">The sequence shown here is derived from an EMBL/GenBank/DDBJ whole genome shotgun (WGS) entry which is preliminary data.</text>
</comment>
<dbReference type="AlphaFoldDB" id="A0AAW1HFP2"/>
<dbReference type="InterPro" id="IPR019080">
    <property type="entry name" value="YqaJ_viral_recombinase"/>
</dbReference>